<comment type="function">
    <text evidence="1">May be required for disulfide bond formation in some proteins.</text>
</comment>
<dbReference type="PROSITE" id="PS51352">
    <property type="entry name" value="THIOREDOXIN_2"/>
    <property type="match status" value="1"/>
</dbReference>
<organism evidence="5 6">
    <name type="scientific">Rhizobium subbaraonis</name>
    <dbReference type="NCBI Taxonomy" id="908946"/>
    <lineage>
        <taxon>Bacteria</taxon>
        <taxon>Pseudomonadati</taxon>
        <taxon>Pseudomonadota</taxon>
        <taxon>Alphaproteobacteria</taxon>
        <taxon>Hyphomicrobiales</taxon>
        <taxon>Rhizobiaceae</taxon>
        <taxon>Rhizobium/Agrobacterium group</taxon>
        <taxon>Rhizobium</taxon>
    </lineage>
</organism>
<gene>
    <name evidence="5" type="ORF">SAMN05892877_11394</name>
</gene>
<evidence type="ECO:0000256" key="1">
    <source>
        <dbReference type="ARBA" id="ARBA00003565"/>
    </source>
</evidence>
<reference evidence="5 6" key="1">
    <citation type="submission" date="2017-08" db="EMBL/GenBank/DDBJ databases">
        <authorList>
            <person name="de Groot N.N."/>
        </authorList>
    </citation>
    <scope>NUCLEOTIDE SEQUENCE [LARGE SCALE GENOMIC DNA]</scope>
    <source>
        <strain evidence="5 6">JC85</strain>
    </source>
</reference>
<protein>
    <submittedName>
        <fullName evidence="5">Protein-disulfide isomerase</fullName>
    </submittedName>
</protein>
<sequence length="213" mass="23556">MFRRQFLASTAAGFTLLAANHVLAQENTAGVKPDLMQPGPLPEWILGRDDAPVTVIEYASMTCGHCANFHLNVWPAFKAEFIDTGKVRFILREFPFDPRATAAFMLSRCMGDDKWYPTVDLLFRNQQRWARAQDGKQGFLSVLSMTGLKEADLEACLSDQVLLDKVNAVAARGQELGVDSTPTFFINGEKYTGVMPIEQLRSIIEPLVAGAGK</sequence>
<dbReference type="Proteomes" id="UP000219167">
    <property type="component" value="Unassembled WGS sequence"/>
</dbReference>
<keyword evidence="5" id="KW-0413">Isomerase</keyword>
<dbReference type="CDD" id="cd02972">
    <property type="entry name" value="DsbA_family"/>
    <property type="match status" value="1"/>
</dbReference>
<feature type="chain" id="PRO_5013375418" evidence="3">
    <location>
        <begin position="25"/>
        <end position="213"/>
    </location>
</feature>
<dbReference type="GO" id="GO:0016853">
    <property type="term" value="F:isomerase activity"/>
    <property type="evidence" value="ECO:0007669"/>
    <property type="project" value="UniProtKB-KW"/>
</dbReference>
<dbReference type="AlphaFoldDB" id="A0A285USW6"/>
<evidence type="ECO:0000259" key="4">
    <source>
        <dbReference type="PROSITE" id="PS51352"/>
    </source>
</evidence>
<dbReference type="OrthoDB" id="8478320at2"/>
<name>A0A285USW6_9HYPH</name>
<dbReference type="InterPro" id="IPR012336">
    <property type="entry name" value="Thioredoxin-like_fold"/>
</dbReference>
<accession>A0A285USW6</accession>
<proteinExistence type="inferred from homology"/>
<dbReference type="SUPFAM" id="SSF52833">
    <property type="entry name" value="Thioredoxin-like"/>
    <property type="match status" value="1"/>
</dbReference>
<feature type="domain" description="Thioredoxin" evidence="4">
    <location>
        <begin position="5"/>
        <end position="209"/>
    </location>
</feature>
<keyword evidence="6" id="KW-1185">Reference proteome</keyword>
<dbReference type="PANTHER" id="PTHR13887:SF56">
    <property type="entry name" value="THIOREDOXIN-LIKE REDUCTASE RV2466C"/>
    <property type="match status" value="1"/>
</dbReference>
<evidence type="ECO:0000256" key="2">
    <source>
        <dbReference type="ARBA" id="ARBA00005791"/>
    </source>
</evidence>
<evidence type="ECO:0000256" key="3">
    <source>
        <dbReference type="SAM" id="SignalP"/>
    </source>
</evidence>
<keyword evidence="3" id="KW-0732">Signal</keyword>
<dbReference type="InterPro" id="IPR013766">
    <property type="entry name" value="Thioredoxin_domain"/>
</dbReference>
<dbReference type="EMBL" id="OBQD01000013">
    <property type="protein sequence ID" value="SOC44767.1"/>
    <property type="molecule type" value="Genomic_DNA"/>
</dbReference>
<dbReference type="Gene3D" id="3.40.30.10">
    <property type="entry name" value="Glutaredoxin"/>
    <property type="match status" value="1"/>
</dbReference>
<comment type="similarity">
    <text evidence="2">Belongs to the thioredoxin family. DsbA subfamily.</text>
</comment>
<evidence type="ECO:0000313" key="6">
    <source>
        <dbReference type="Proteomes" id="UP000219167"/>
    </source>
</evidence>
<feature type="signal peptide" evidence="3">
    <location>
        <begin position="1"/>
        <end position="24"/>
    </location>
</feature>
<dbReference type="Pfam" id="PF13462">
    <property type="entry name" value="Thioredoxin_4"/>
    <property type="match status" value="1"/>
</dbReference>
<dbReference type="PANTHER" id="PTHR13887">
    <property type="entry name" value="GLUTATHIONE S-TRANSFERASE KAPPA"/>
    <property type="match status" value="1"/>
</dbReference>
<dbReference type="InterPro" id="IPR036249">
    <property type="entry name" value="Thioredoxin-like_sf"/>
</dbReference>
<evidence type="ECO:0000313" key="5">
    <source>
        <dbReference type="EMBL" id="SOC44767.1"/>
    </source>
</evidence>